<keyword evidence="2" id="KW-1185">Reference proteome</keyword>
<protein>
    <submittedName>
        <fullName evidence="1">Uncharacterized protein</fullName>
    </submittedName>
</protein>
<dbReference type="Proteomes" id="UP000886653">
    <property type="component" value="Unassembled WGS sequence"/>
</dbReference>
<dbReference type="OrthoDB" id="3253623at2759"/>
<proteinExistence type="predicted"/>
<sequence length="194" mass="21897">MAQVCGTDLFALQMVHEFPCITRVSEQCPSHHKKPKFNRPLATFVVQDFREWLTWFLSLADIKEAIDSWASKCCSSNSECVSDYNQSLAWKTLYASIHTPSSSWKNPLHLAFSLFVDWFNPLGNKLSGRQVSISVLALHCVNLPPSKRHLIKNTYLAGIVPAPNQPDMVTISNLLQPIVDELIELNQGIQIPTY</sequence>
<dbReference type="EMBL" id="MU167239">
    <property type="protein sequence ID" value="KAG0148229.1"/>
    <property type="molecule type" value="Genomic_DNA"/>
</dbReference>
<comment type="caution">
    <text evidence="1">The sequence shown here is derived from an EMBL/GenBank/DDBJ whole genome shotgun (WGS) entry which is preliminary data.</text>
</comment>
<evidence type="ECO:0000313" key="2">
    <source>
        <dbReference type="Proteomes" id="UP000886653"/>
    </source>
</evidence>
<organism evidence="1 2">
    <name type="scientific">Cronartium quercuum f. sp. fusiforme G11</name>
    <dbReference type="NCBI Taxonomy" id="708437"/>
    <lineage>
        <taxon>Eukaryota</taxon>
        <taxon>Fungi</taxon>
        <taxon>Dikarya</taxon>
        <taxon>Basidiomycota</taxon>
        <taxon>Pucciniomycotina</taxon>
        <taxon>Pucciniomycetes</taxon>
        <taxon>Pucciniales</taxon>
        <taxon>Coleosporiaceae</taxon>
        <taxon>Cronartium</taxon>
    </lineage>
</organism>
<evidence type="ECO:0000313" key="1">
    <source>
        <dbReference type="EMBL" id="KAG0148229.1"/>
    </source>
</evidence>
<gene>
    <name evidence="1" type="ORF">CROQUDRAFT_90560</name>
</gene>
<name>A0A9P6NLM2_9BASI</name>
<dbReference type="AlphaFoldDB" id="A0A9P6NLM2"/>
<reference evidence="1" key="1">
    <citation type="submission" date="2013-11" db="EMBL/GenBank/DDBJ databases">
        <title>Genome sequence of the fusiform rust pathogen reveals effectors for host alternation and coevolution with pine.</title>
        <authorList>
            <consortium name="DOE Joint Genome Institute"/>
            <person name="Smith K."/>
            <person name="Pendleton A."/>
            <person name="Kubisiak T."/>
            <person name="Anderson C."/>
            <person name="Salamov A."/>
            <person name="Aerts A."/>
            <person name="Riley R."/>
            <person name="Clum A."/>
            <person name="Lindquist E."/>
            <person name="Ence D."/>
            <person name="Campbell M."/>
            <person name="Kronenberg Z."/>
            <person name="Feau N."/>
            <person name="Dhillon B."/>
            <person name="Hamelin R."/>
            <person name="Burleigh J."/>
            <person name="Smith J."/>
            <person name="Yandell M."/>
            <person name="Nelson C."/>
            <person name="Grigoriev I."/>
            <person name="Davis J."/>
        </authorList>
    </citation>
    <scope>NUCLEOTIDE SEQUENCE</scope>
    <source>
        <strain evidence="1">G11</strain>
    </source>
</reference>
<accession>A0A9P6NLM2</accession>